<dbReference type="RefSeq" id="WP_338188248.1">
    <property type="nucleotide sequence ID" value="NZ_BTFQ01000031.1"/>
</dbReference>
<sequence>MIGKIRTIKGRKFGRLIVIDLAYIKNHKTFWLCKCDCGNTKIIRKDHLLSGETQSCGCLEKENMKRIAFKTTHGQSKTHLYYVWNTMRQRCNNSHVSEYHNYGGRGIKVCSAWNSSFESFYKWAANNGYKQGLTIDRIDNNGNYNPRNCRWVTAKVQANNKRSNKTFDGKTVTQWAEENMLNPKLVNQRIRSGWSLKEALDPT</sequence>
<gene>
    <name evidence="2" type="ORF">LABF125_12850</name>
    <name evidence="1" type="ORF">LABF186_07290</name>
</gene>
<reference evidence="1" key="1">
    <citation type="submission" date="2023-06" db="EMBL/GenBank/DDBJ databases">
        <authorList>
            <person name="Tohno M."/>
            <person name="Tanizawa Y."/>
        </authorList>
    </citation>
    <scope>NUCLEOTIDE SEQUENCE</scope>
    <source>
        <strain evidence="2">BF125</strain>
        <strain evidence="1">BF186</strain>
    </source>
</reference>
<proteinExistence type="predicted"/>
<dbReference type="EMBL" id="BTFQ01000031">
    <property type="protein sequence ID" value="GMM13614.1"/>
    <property type="molecule type" value="Genomic_DNA"/>
</dbReference>
<dbReference type="Proteomes" id="UP001332503">
    <property type="component" value="Unassembled WGS sequence"/>
</dbReference>
<evidence type="ECO:0000313" key="2">
    <source>
        <dbReference type="EMBL" id="GMM16151.1"/>
    </source>
</evidence>
<protein>
    <recommendedName>
        <fullName evidence="5">AP2 domain-containing protein</fullName>
    </recommendedName>
</protein>
<evidence type="ECO:0000313" key="4">
    <source>
        <dbReference type="Proteomes" id="UP001346800"/>
    </source>
</evidence>
<name>A0ABD0C2V4_LACAM</name>
<evidence type="ECO:0008006" key="5">
    <source>
        <dbReference type="Google" id="ProtNLM"/>
    </source>
</evidence>
<dbReference type="AlphaFoldDB" id="A0ABD0C2V4"/>
<reference evidence="3 4" key="2">
    <citation type="journal article" date="2024" name="Int. J. Syst. Evol. Microbiol.">
        <title>Proposal of Lactobacillus amylovorus subsp. animalis subsp. nov. and an emended description of Lactobacillus amylovorus.</title>
        <authorList>
            <person name="Yamane K."/>
            <person name="Tanizawa Y."/>
            <person name="Kobayashi H."/>
            <person name="Kamizono T."/>
            <person name="Kojima Y."/>
            <person name="Takagi H."/>
            <person name="Tohno M."/>
        </authorList>
    </citation>
    <scope>NUCLEOTIDE SEQUENCE [LARGE SCALE GENOMIC DNA]</scope>
    <source>
        <strain evidence="2 3">BF125</strain>
        <strain evidence="1 4">BF186</strain>
    </source>
</reference>
<keyword evidence="3" id="KW-1185">Reference proteome</keyword>
<accession>A0ABD0C2V4</accession>
<dbReference type="Proteomes" id="UP001346800">
    <property type="component" value="Unassembled WGS sequence"/>
</dbReference>
<dbReference type="EMBL" id="BTFR01000022">
    <property type="protein sequence ID" value="GMM16151.1"/>
    <property type="molecule type" value="Genomic_DNA"/>
</dbReference>
<organism evidence="1 4">
    <name type="scientific">Lactobacillus amylovorus subsp. animalium</name>
    <dbReference type="NCBI Taxonomy" id="3378536"/>
    <lineage>
        <taxon>Bacteria</taxon>
        <taxon>Bacillati</taxon>
        <taxon>Bacillota</taxon>
        <taxon>Bacilli</taxon>
        <taxon>Lactobacillales</taxon>
        <taxon>Lactobacillaceae</taxon>
        <taxon>Lactobacillus</taxon>
    </lineage>
</organism>
<evidence type="ECO:0000313" key="3">
    <source>
        <dbReference type="Proteomes" id="UP001332503"/>
    </source>
</evidence>
<comment type="caution">
    <text evidence="1">The sequence shown here is derived from an EMBL/GenBank/DDBJ whole genome shotgun (WGS) entry which is preliminary data.</text>
</comment>
<evidence type="ECO:0000313" key="1">
    <source>
        <dbReference type="EMBL" id="GMM13614.1"/>
    </source>
</evidence>